<sequence>MCAGLWWGSKDVQPILALHGWQDNAGTWEPLLKMMPGHLSVLALDLPGSGLSSHLLPFQQYYFVDTPLFLRRIQLHYGFGPMTLLGHSGGSAMCFASAALYPEQVKGFFGIDYLVYAYKSDQRRAKVAGSTVDKAIELALRDMAQAKSYPREEAKRVWVEATRGSVKPGTVEILMKRAVAELPNGNVVFTRDNRLKAGLLEMLNVEQVEDIATKVRCPVVLIRAGKSHLFNKGIKNCPHILDTIKKHAKYFEFLTIDGLWYGPRDQKPVVGLHGLLDTGSTFEGLVSLLQVPAFLSLELPGHGQSSHIPLGTVFHYIDYVVWLRYVLKNYYKWDDLTLLGHSYGAGIWQYYSGLFPEQVKHFISIDTAIFMILAKPEKTVESVRYVFDQTLELEKRLKEIPEQEYDDFEEMVEKMYENRKKRFPMTREACRTILKRGVTRSPQGKYSFSRDLKINTRATGMLQFEYLLALAERTTCQVLFLECSEGLLKEDVLHRSPITTKALEKAAKRFKYDIVQGGHHVHLEHPGNVAPFINAFLNS</sequence>
<organism evidence="4 5">
    <name type="scientific">Ranatra chinensis</name>
    <dbReference type="NCBI Taxonomy" id="642074"/>
    <lineage>
        <taxon>Eukaryota</taxon>
        <taxon>Metazoa</taxon>
        <taxon>Ecdysozoa</taxon>
        <taxon>Arthropoda</taxon>
        <taxon>Hexapoda</taxon>
        <taxon>Insecta</taxon>
        <taxon>Pterygota</taxon>
        <taxon>Neoptera</taxon>
        <taxon>Paraneoptera</taxon>
        <taxon>Hemiptera</taxon>
        <taxon>Heteroptera</taxon>
        <taxon>Panheteroptera</taxon>
        <taxon>Nepomorpha</taxon>
        <taxon>Nepidae</taxon>
        <taxon>Ranatrinae</taxon>
        <taxon>Ranatra</taxon>
    </lineage>
</organism>
<dbReference type="SUPFAM" id="SSF53474">
    <property type="entry name" value="alpha/beta-Hydrolases"/>
    <property type="match status" value="2"/>
</dbReference>
<accession>A0ABD0YD84</accession>
<feature type="domain" description="AB hydrolase-1" evidence="3">
    <location>
        <begin position="267"/>
        <end position="389"/>
    </location>
</feature>
<dbReference type="Gene3D" id="3.40.50.1820">
    <property type="entry name" value="alpha/beta hydrolase"/>
    <property type="match status" value="2"/>
</dbReference>
<evidence type="ECO:0000313" key="4">
    <source>
        <dbReference type="EMBL" id="KAL1116218.1"/>
    </source>
</evidence>
<dbReference type="Proteomes" id="UP001558652">
    <property type="component" value="Unassembled WGS sequence"/>
</dbReference>
<dbReference type="PANTHER" id="PTHR43798">
    <property type="entry name" value="MONOACYLGLYCEROL LIPASE"/>
    <property type="match status" value="1"/>
</dbReference>
<comment type="similarity">
    <text evidence="1">Belongs to the AB hydrolase superfamily.</text>
</comment>
<feature type="domain" description="AB hydrolase-1" evidence="3">
    <location>
        <begin position="14"/>
        <end position="112"/>
    </location>
</feature>
<name>A0ABD0YD84_9HEMI</name>
<dbReference type="InterPro" id="IPR050266">
    <property type="entry name" value="AB_hydrolase_sf"/>
</dbReference>
<evidence type="ECO:0000313" key="5">
    <source>
        <dbReference type="Proteomes" id="UP001558652"/>
    </source>
</evidence>
<reference evidence="4 5" key="1">
    <citation type="submission" date="2024-07" db="EMBL/GenBank/DDBJ databases">
        <title>Chromosome-level genome assembly of the water stick insect Ranatra chinensis (Heteroptera: Nepidae).</title>
        <authorList>
            <person name="Liu X."/>
        </authorList>
    </citation>
    <scope>NUCLEOTIDE SEQUENCE [LARGE SCALE GENOMIC DNA]</scope>
    <source>
        <strain evidence="4">Cailab_2021Rc</strain>
        <tissue evidence="4">Muscle</tissue>
    </source>
</reference>
<dbReference type="InterPro" id="IPR029058">
    <property type="entry name" value="AB_hydrolase_fold"/>
</dbReference>
<protein>
    <recommendedName>
        <fullName evidence="3">AB hydrolase-1 domain-containing protein</fullName>
    </recommendedName>
</protein>
<dbReference type="AlphaFoldDB" id="A0ABD0YD84"/>
<evidence type="ECO:0000259" key="3">
    <source>
        <dbReference type="Pfam" id="PF00561"/>
    </source>
</evidence>
<keyword evidence="2" id="KW-0378">Hydrolase</keyword>
<gene>
    <name evidence="4" type="ORF">AAG570_005713</name>
</gene>
<evidence type="ECO:0000256" key="1">
    <source>
        <dbReference type="ARBA" id="ARBA00008645"/>
    </source>
</evidence>
<comment type="caution">
    <text evidence="4">The sequence shown here is derived from an EMBL/GenBank/DDBJ whole genome shotgun (WGS) entry which is preliminary data.</text>
</comment>
<proteinExistence type="inferred from homology"/>
<dbReference type="InterPro" id="IPR000073">
    <property type="entry name" value="AB_hydrolase_1"/>
</dbReference>
<dbReference type="Pfam" id="PF00561">
    <property type="entry name" value="Abhydrolase_1"/>
    <property type="match status" value="2"/>
</dbReference>
<dbReference type="PANTHER" id="PTHR43798:SF14">
    <property type="entry name" value="SERINE HYDROLASE-LIKE PROTEIN DDB_G0286239"/>
    <property type="match status" value="1"/>
</dbReference>
<keyword evidence="5" id="KW-1185">Reference proteome</keyword>
<dbReference type="GO" id="GO:0016787">
    <property type="term" value="F:hydrolase activity"/>
    <property type="evidence" value="ECO:0007669"/>
    <property type="project" value="UniProtKB-KW"/>
</dbReference>
<evidence type="ECO:0000256" key="2">
    <source>
        <dbReference type="ARBA" id="ARBA00022801"/>
    </source>
</evidence>
<dbReference type="EMBL" id="JBFDAA010000018">
    <property type="protein sequence ID" value="KAL1116218.1"/>
    <property type="molecule type" value="Genomic_DNA"/>
</dbReference>